<dbReference type="SUPFAM" id="SSF56784">
    <property type="entry name" value="HAD-like"/>
    <property type="match status" value="1"/>
</dbReference>
<dbReference type="InterPro" id="IPR006379">
    <property type="entry name" value="HAD-SF_hydro_IIB"/>
</dbReference>
<gene>
    <name evidence="1" type="ORF">SGLAD_v1c05320</name>
</gene>
<dbReference type="PANTHER" id="PTHR10000:SF8">
    <property type="entry name" value="HAD SUPERFAMILY HYDROLASE-LIKE, TYPE 3"/>
    <property type="match status" value="1"/>
</dbReference>
<dbReference type="Pfam" id="PF08282">
    <property type="entry name" value="Hydrolase_3"/>
    <property type="match status" value="1"/>
</dbReference>
<keyword evidence="2" id="KW-1185">Reference proteome</keyword>
<dbReference type="SFLD" id="SFLDG01140">
    <property type="entry name" value="C2.B:_Phosphomannomutase_and_P"/>
    <property type="match status" value="1"/>
</dbReference>
<evidence type="ECO:0000313" key="1">
    <source>
        <dbReference type="EMBL" id="QBQ07731.1"/>
    </source>
</evidence>
<sequence>MNRYKKVAASDLDGTIVKEGNIIAESNKKLISEFMLKTNNAFTIVTGRNYFSAVQHAVDLKITLPIITTNGTSLIDPINHKYIDQHHFSNQQGNQILDELYNNKLNFYLLNDFEIFALETIHFADKDHQEKFNFVNHLDDFAHFYKTTDDLYKAIKKNVKNTFTSLNVSCITEDEVNKAYEVLKPFEVEILRFDYEGRTTLEIYKKGAGKDWGLKALAKHLNLNEDDLFVFGDEFNDYPMFKNFKNTYAVGNAIEGIKKLAKEVILPINEDGVGKKLHELLTEFV</sequence>
<dbReference type="SFLD" id="SFLDS00003">
    <property type="entry name" value="Haloacid_Dehalogenase"/>
    <property type="match status" value="1"/>
</dbReference>
<dbReference type="PANTHER" id="PTHR10000">
    <property type="entry name" value="PHOSPHOSERINE PHOSPHATASE"/>
    <property type="match status" value="1"/>
</dbReference>
<dbReference type="AlphaFoldDB" id="A0A4P7AHV7"/>
<proteinExistence type="predicted"/>
<reference evidence="1 2" key="1">
    <citation type="submission" date="2019-03" db="EMBL/GenBank/DDBJ databases">
        <title>Complete genome sequence of Spiroplasma gladiatoris TG-1 (DSM 22552).</title>
        <authorList>
            <person name="Lin Y.-C."/>
            <person name="Chou L."/>
            <person name="Kuo C.-H."/>
        </authorList>
    </citation>
    <scope>NUCLEOTIDE SEQUENCE [LARGE SCALE GENOMIC DNA]</scope>
    <source>
        <strain evidence="1 2">TG-1</strain>
    </source>
</reference>
<organism evidence="1 2">
    <name type="scientific">Spiroplasma gladiatoris</name>
    <dbReference type="NCBI Taxonomy" id="2143"/>
    <lineage>
        <taxon>Bacteria</taxon>
        <taxon>Bacillati</taxon>
        <taxon>Mycoplasmatota</taxon>
        <taxon>Mollicutes</taxon>
        <taxon>Entomoplasmatales</taxon>
        <taxon>Spiroplasmataceae</taxon>
        <taxon>Spiroplasma</taxon>
    </lineage>
</organism>
<evidence type="ECO:0000313" key="2">
    <source>
        <dbReference type="Proteomes" id="UP000294309"/>
    </source>
</evidence>
<dbReference type="GO" id="GO:0000287">
    <property type="term" value="F:magnesium ion binding"/>
    <property type="evidence" value="ECO:0007669"/>
    <property type="project" value="TreeGrafter"/>
</dbReference>
<dbReference type="RefSeq" id="WP_134297520.1">
    <property type="nucleotide sequence ID" value="NZ_CP038013.1"/>
</dbReference>
<dbReference type="KEGG" id="sgq:SGLAD_v1c05320"/>
<dbReference type="OrthoDB" id="388395at2"/>
<dbReference type="GO" id="GO:0016791">
    <property type="term" value="F:phosphatase activity"/>
    <property type="evidence" value="ECO:0007669"/>
    <property type="project" value="TreeGrafter"/>
</dbReference>
<dbReference type="Gene3D" id="3.40.50.1000">
    <property type="entry name" value="HAD superfamily/HAD-like"/>
    <property type="match status" value="1"/>
</dbReference>
<dbReference type="NCBIfam" id="TIGR01484">
    <property type="entry name" value="HAD-SF-IIB"/>
    <property type="match status" value="1"/>
</dbReference>
<dbReference type="InterPro" id="IPR023214">
    <property type="entry name" value="HAD_sf"/>
</dbReference>
<dbReference type="Gene3D" id="3.30.1240.10">
    <property type="match status" value="1"/>
</dbReference>
<keyword evidence="1" id="KW-0378">Hydrolase</keyword>
<dbReference type="InterPro" id="IPR036412">
    <property type="entry name" value="HAD-like_sf"/>
</dbReference>
<dbReference type="Proteomes" id="UP000294309">
    <property type="component" value="Chromosome"/>
</dbReference>
<name>A0A4P7AHV7_9MOLU</name>
<protein>
    <submittedName>
        <fullName evidence="1">HAD superfamily hydrolase</fullName>
    </submittedName>
</protein>
<accession>A0A4P7AHV7</accession>
<dbReference type="GO" id="GO:0005829">
    <property type="term" value="C:cytosol"/>
    <property type="evidence" value="ECO:0007669"/>
    <property type="project" value="TreeGrafter"/>
</dbReference>
<dbReference type="EMBL" id="CP038013">
    <property type="protein sequence ID" value="QBQ07731.1"/>
    <property type="molecule type" value="Genomic_DNA"/>
</dbReference>